<dbReference type="EMBL" id="MWQN01000002">
    <property type="protein sequence ID" value="OPC79250.1"/>
    <property type="molecule type" value="Genomic_DNA"/>
</dbReference>
<evidence type="ECO:0000313" key="4">
    <source>
        <dbReference type="Proteomes" id="UP000190037"/>
    </source>
</evidence>
<feature type="compositionally biased region" description="Low complexity" evidence="1">
    <location>
        <begin position="371"/>
        <end position="391"/>
    </location>
</feature>
<reference evidence="3 4" key="1">
    <citation type="submission" date="2017-03" db="EMBL/GenBank/DDBJ databases">
        <title>Draft genome sequence of Streptomyces scabrisporus NF3, endophyte isolated from Amphipterygium adstringens.</title>
        <authorList>
            <person name="Vazquez M."/>
            <person name="Ceapa C.D."/>
            <person name="Rodriguez Luna D."/>
            <person name="Sanchez Esquivel S."/>
        </authorList>
    </citation>
    <scope>NUCLEOTIDE SEQUENCE [LARGE SCALE GENOMIC DNA]</scope>
    <source>
        <strain evidence="3 4">NF3</strain>
    </source>
</reference>
<dbReference type="RefSeq" id="WP_078980466.1">
    <property type="nucleotide sequence ID" value="NZ_MWQN01000002.1"/>
</dbReference>
<keyword evidence="2" id="KW-0472">Membrane</keyword>
<evidence type="ECO:0000313" key="3">
    <source>
        <dbReference type="EMBL" id="OPC79250.1"/>
    </source>
</evidence>
<dbReference type="AlphaFoldDB" id="A0A1T3NRA9"/>
<protein>
    <submittedName>
        <fullName evidence="3">Uncharacterized protein</fullName>
    </submittedName>
</protein>
<comment type="caution">
    <text evidence="3">The sequence shown here is derived from an EMBL/GenBank/DDBJ whole genome shotgun (WGS) entry which is preliminary data.</text>
</comment>
<accession>A0A1T3NRA9</accession>
<dbReference type="Proteomes" id="UP000190037">
    <property type="component" value="Unassembled WGS sequence"/>
</dbReference>
<sequence length="391" mass="39869">MDTEEYEGARLLAALRETPPVGPDEPGVYVARAIRDGRRTVRARRALAVVGGAVAVAMIALVTVVLAAPSRDGRFGPAVGGGFDVRERVFRVGSAGGYTPVSYETGRYRQRVTLGPEKPGAAPELAATRATVTMYAAGRFPATASAAGAGAPSVRERPAVWLIGPTPVDGRLELAWQWARDAWAVVSLTGPAADAERVRHIAESVLPGARVPVRVPLTLAPGALPNGERVVAVIAPMAPDKSSLYALRFGTTDPPNAEGGDPASFVVGVGATPGAHDVRPDRISRADGAFAESEPGIETNRLRALLAAIRLTDTASLQPTLLPSDGASTAAAPTTSAPTSASGSPTSTTDTAVDLEGAATSTRTAGGGTPGTADTFGPPTTSTSASTESPR</sequence>
<keyword evidence="2" id="KW-1133">Transmembrane helix</keyword>
<proteinExistence type="predicted"/>
<feature type="transmembrane region" description="Helical" evidence="2">
    <location>
        <begin position="46"/>
        <end position="68"/>
    </location>
</feature>
<gene>
    <name evidence="3" type="ORF">B4N89_34895</name>
</gene>
<evidence type="ECO:0000256" key="2">
    <source>
        <dbReference type="SAM" id="Phobius"/>
    </source>
</evidence>
<keyword evidence="2" id="KW-0812">Transmembrane</keyword>
<feature type="region of interest" description="Disordered" evidence="1">
    <location>
        <begin position="318"/>
        <end position="391"/>
    </location>
</feature>
<keyword evidence="4" id="KW-1185">Reference proteome</keyword>
<dbReference type="OrthoDB" id="3343963at2"/>
<evidence type="ECO:0000256" key="1">
    <source>
        <dbReference type="SAM" id="MobiDB-lite"/>
    </source>
</evidence>
<organism evidence="3 4">
    <name type="scientific">Embleya scabrispora</name>
    <dbReference type="NCBI Taxonomy" id="159449"/>
    <lineage>
        <taxon>Bacteria</taxon>
        <taxon>Bacillati</taxon>
        <taxon>Actinomycetota</taxon>
        <taxon>Actinomycetes</taxon>
        <taxon>Kitasatosporales</taxon>
        <taxon>Streptomycetaceae</taxon>
        <taxon>Embleya</taxon>
    </lineage>
</organism>
<feature type="compositionally biased region" description="Low complexity" evidence="1">
    <location>
        <begin position="323"/>
        <end position="364"/>
    </location>
</feature>
<name>A0A1T3NRA9_9ACTN</name>